<feature type="domain" description="Amidase" evidence="1">
    <location>
        <begin position="29"/>
        <end position="353"/>
    </location>
</feature>
<comment type="caution">
    <text evidence="2">The sequence shown here is derived from an EMBL/GenBank/DDBJ whole genome shotgun (WGS) entry which is preliminary data.</text>
</comment>
<dbReference type="Proteomes" id="UP000603865">
    <property type="component" value="Unassembled WGS sequence"/>
</dbReference>
<protein>
    <submittedName>
        <fullName evidence="2">Amidase</fullName>
    </submittedName>
</protein>
<sequence length="480" mass="50228">MAFPETDLLTLNVTDLLPLLRRGDLSAEEVVGAYLARIEQHNPRLRAVLEVNPAALEEACRLDALPESQRGPLHGLPVLVKDNIDTVAPLHTTAGSALLSEHQPAQDAPLVARLRAAGAVVIGKANLTEWANFMTLGMPNGYSSQGGQTINPWRTGADTGGSSSGSGAGVAARLAPIAIGTETSGSILSPSHQNGVVGLKPTLGLLPRTGIVPISHSQDTAGPMGRSAADVAALMQVLQGPDGRDAATEGAPLLDFSALPEGALRGARIGVIREHYWQFLTPGERERLESVLETLRDAGAEVVDPAPLASVSALEGWHSEVLVYEFKHDLNAYLAGVQHGPRSLSEVIEAGDADPARLQKYGQTLLFAAQGTRGDLSERGYTAAREHDLRWSRDEGLDPLFSGSDALPSLDAVLFPKYLGAAVGAKAGYPSVSVPVGLVDGLPLGVQLCGPAWSDVRLLALAADLHQRLGGFVPAPDADA</sequence>
<dbReference type="InterPro" id="IPR036928">
    <property type="entry name" value="AS_sf"/>
</dbReference>
<reference evidence="2" key="2">
    <citation type="submission" date="2020-09" db="EMBL/GenBank/DDBJ databases">
        <authorList>
            <person name="Sun Q."/>
            <person name="Ohkuma M."/>
        </authorList>
    </citation>
    <scope>NUCLEOTIDE SEQUENCE</scope>
    <source>
        <strain evidence="2">JCM 31311</strain>
    </source>
</reference>
<evidence type="ECO:0000313" key="3">
    <source>
        <dbReference type="Proteomes" id="UP000603865"/>
    </source>
</evidence>
<organism evidence="2 3">
    <name type="scientific">Deinococcus ruber</name>
    <dbReference type="NCBI Taxonomy" id="1848197"/>
    <lineage>
        <taxon>Bacteria</taxon>
        <taxon>Thermotogati</taxon>
        <taxon>Deinococcota</taxon>
        <taxon>Deinococci</taxon>
        <taxon>Deinococcales</taxon>
        <taxon>Deinococcaceae</taxon>
        <taxon>Deinococcus</taxon>
    </lineage>
</organism>
<keyword evidence="3" id="KW-1185">Reference proteome</keyword>
<accession>A0A918BVM4</accession>
<dbReference type="EMBL" id="BMQL01000001">
    <property type="protein sequence ID" value="GGQ92957.1"/>
    <property type="molecule type" value="Genomic_DNA"/>
</dbReference>
<dbReference type="RefSeq" id="WP_189087536.1">
    <property type="nucleotide sequence ID" value="NZ_BMQL01000001.1"/>
</dbReference>
<dbReference type="Pfam" id="PF01425">
    <property type="entry name" value="Amidase"/>
    <property type="match status" value="1"/>
</dbReference>
<dbReference type="PANTHER" id="PTHR42678:SF34">
    <property type="entry name" value="OS04G0183300 PROTEIN"/>
    <property type="match status" value="1"/>
</dbReference>
<dbReference type="AlphaFoldDB" id="A0A918BVM4"/>
<evidence type="ECO:0000313" key="2">
    <source>
        <dbReference type="EMBL" id="GGQ92957.1"/>
    </source>
</evidence>
<evidence type="ECO:0000259" key="1">
    <source>
        <dbReference type="Pfam" id="PF01425"/>
    </source>
</evidence>
<gene>
    <name evidence="2" type="ORF">GCM10008957_01150</name>
</gene>
<name>A0A918BVM4_9DEIO</name>
<dbReference type="Gene3D" id="3.90.1300.10">
    <property type="entry name" value="Amidase signature (AS) domain"/>
    <property type="match status" value="1"/>
</dbReference>
<dbReference type="InterPro" id="IPR023631">
    <property type="entry name" value="Amidase_dom"/>
</dbReference>
<dbReference type="SUPFAM" id="SSF75304">
    <property type="entry name" value="Amidase signature (AS) enzymes"/>
    <property type="match status" value="1"/>
</dbReference>
<proteinExistence type="predicted"/>
<reference evidence="2" key="1">
    <citation type="journal article" date="2014" name="Int. J. Syst. Evol. Microbiol.">
        <title>Complete genome sequence of Corynebacterium casei LMG S-19264T (=DSM 44701T), isolated from a smear-ripened cheese.</title>
        <authorList>
            <consortium name="US DOE Joint Genome Institute (JGI-PGF)"/>
            <person name="Walter F."/>
            <person name="Albersmeier A."/>
            <person name="Kalinowski J."/>
            <person name="Ruckert C."/>
        </authorList>
    </citation>
    <scope>NUCLEOTIDE SEQUENCE</scope>
    <source>
        <strain evidence="2">JCM 31311</strain>
    </source>
</reference>
<dbReference type="PANTHER" id="PTHR42678">
    <property type="entry name" value="AMIDASE"/>
    <property type="match status" value="1"/>
</dbReference>